<name>A0ACA9KV48_9GLOM</name>
<organism evidence="1 2">
    <name type="scientific">Racocetra persica</name>
    <dbReference type="NCBI Taxonomy" id="160502"/>
    <lineage>
        <taxon>Eukaryota</taxon>
        <taxon>Fungi</taxon>
        <taxon>Fungi incertae sedis</taxon>
        <taxon>Mucoromycota</taxon>
        <taxon>Glomeromycotina</taxon>
        <taxon>Glomeromycetes</taxon>
        <taxon>Diversisporales</taxon>
        <taxon>Gigasporaceae</taxon>
        <taxon>Racocetra</taxon>
    </lineage>
</organism>
<protein>
    <submittedName>
        <fullName evidence="1">20470_t:CDS:1</fullName>
    </submittedName>
</protein>
<comment type="caution">
    <text evidence="1">The sequence shown here is derived from an EMBL/GenBank/DDBJ whole genome shotgun (WGS) entry which is preliminary data.</text>
</comment>
<gene>
    <name evidence="1" type="ORF">RPERSI_LOCUS1558</name>
</gene>
<evidence type="ECO:0000313" key="1">
    <source>
        <dbReference type="EMBL" id="CAG8494929.1"/>
    </source>
</evidence>
<accession>A0ACA9KV48</accession>
<dbReference type="Proteomes" id="UP000789920">
    <property type="component" value="Unassembled WGS sequence"/>
</dbReference>
<evidence type="ECO:0000313" key="2">
    <source>
        <dbReference type="Proteomes" id="UP000789920"/>
    </source>
</evidence>
<proteinExistence type="predicted"/>
<reference evidence="1" key="1">
    <citation type="submission" date="2021-06" db="EMBL/GenBank/DDBJ databases">
        <authorList>
            <person name="Kallberg Y."/>
            <person name="Tangrot J."/>
            <person name="Rosling A."/>
        </authorList>
    </citation>
    <scope>NUCLEOTIDE SEQUENCE</scope>
    <source>
        <strain evidence="1">MA461A</strain>
    </source>
</reference>
<sequence>MSTPNHIVQLNRLDDLCKNWSIIHSQSCNLFSSLVNILTQRQATSNVLHSSQSKVSRIITNTTIVSTNILDQIFQPQTLTRVIYKQSREIEEILSKIHKILEEFETIVKSMRKILLQIDKIVSADISISLSNLYITRIVDMYEKELMYKRNLVLGGALVIDHSEYENNETNNLGGIAIKPGIDGVKLIAERWAAQPYLEFEIEEEMVDRINIWKKIRIKRFVLTFNGAELLKYVTHHVLPIEK</sequence>
<keyword evidence="2" id="KW-1185">Reference proteome</keyword>
<dbReference type="EMBL" id="CAJVQC010001469">
    <property type="protein sequence ID" value="CAG8494929.1"/>
    <property type="molecule type" value="Genomic_DNA"/>
</dbReference>